<dbReference type="Pfam" id="PF12937">
    <property type="entry name" value="F-box-like"/>
    <property type="match status" value="1"/>
</dbReference>
<proteinExistence type="predicted"/>
<accession>A0AAW0DNY5</accession>
<organism evidence="2 3">
    <name type="scientific">Favolaschia claudopus</name>
    <dbReference type="NCBI Taxonomy" id="2862362"/>
    <lineage>
        <taxon>Eukaryota</taxon>
        <taxon>Fungi</taxon>
        <taxon>Dikarya</taxon>
        <taxon>Basidiomycota</taxon>
        <taxon>Agaricomycotina</taxon>
        <taxon>Agaricomycetes</taxon>
        <taxon>Agaricomycetidae</taxon>
        <taxon>Agaricales</taxon>
        <taxon>Marasmiineae</taxon>
        <taxon>Mycenaceae</taxon>
        <taxon>Favolaschia</taxon>
    </lineage>
</organism>
<dbReference type="Proteomes" id="UP001362999">
    <property type="component" value="Unassembled WGS sequence"/>
</dbReference>
<evidence type="ECO:0000313" key="3">
    <source>
        <dbReference type="Proteomes" id="UP001362999"/>
    </source>
</evidence>
<dbReference type="SUPFAM" id="SSF81383">
    <property type="entry name" value="F-box domain"/>
    <property type="match status" value="1"/>
</dbReference>
<evidence type="ECO:0000259" key="1">
    <source>
        <dbReference type="Pfam" id="PF12937"/>
    </source>
</evidence>
<comment type="caution">
    <text evidence="2">The sequence shown here is derived from an EMBL/GenBank/DDBJ whole genome shotgun (WGS) entry which is preliminary data.</text>
</comment>
<dbReference type="EMBL" id="JAWWNJ010000006">
    <property type="protein sequence ID" value="KAK7053603.1"/>
    <property type="molecule type" value="Genomic_DNA"/>
</dbReference>
<reference evidence="2 3" key="1">
    <citation type="journal article" date="2024" name="J Genomics">
        <title>Draft genome sequencing and assembly of Favolaschia claudopus CIRM-BRFM 2984 isolated from oak limbs.</title>
        <authorList>
            <person name="Navarro D."/>
            <person name="Drula E."/>
            <person name="Chaduli D."/>
            <person name="Cazenave R."/>
            <person name="Ahrendt S."/>
            <person name="Wang J."/>
            <person name="Lipzen A."/>
            <person name="Daum C."/>
            <person name="Barry K."/>
            <person name="Grigoriev I.V."/>
            <person name="Favel A."/>
            <person name="Rosso M.N."/>
            <person name="Martin F."/>
        </authorList>
    </citation>
    <scope>NUCLEOTIDE SEQUENCE [LARGE SCALE GENOMIC DNA]</scope>
    <source>
        <strain evidence="2 3">CIRM-BRFM 2984</strain>
    </source>
</reference>
<dbReference type="Gene3D" id="1.20.1280.50">
    <property type="match status" value="1"/>
</dbReference>
<dbReference type="AlphaFoldDB" id="A0AAW0DNY5"/>
<dbReference type="InterPro" id="IPR001810">
    <property type="entry name" value="F-box_dom"/>
</dbReference>
<keyword evidence="3" id="KW-1185">Reference proteome</keyword>
<feature type="domain" description="F-box" evidence="1">
    <location>
        <begin position="72"/>
        <end position="123"/>
    </location>
</feature>
<sequence>MNDYSSNLEPPLCSFASFLCDPGEAQVSEITAYLTRARHRFQIMDAQISALIEERDSLAESIRMHESVISVIRRLPTEILCRIFSLTLPRLAHMEIPPTPWSLALVNRRWRDVATTFPALWTSFGVHTAQYRGPDGLTRSPNDTPSALDRLTEQLRRSADLPLHITIEENLSVLTETFDILMDVRHRWETLCFRGTRSFFTGIEAEMVMLRRICVASRPNLMAKPLISLEFETVLPELISAAYNIMNSIRDKVIPCDWGRLTHYDGAITLTTFPLLLQQARELVDCRLIFYSERYAPQPPDRSQSVELRNLQQLSISITECLAYLTAPRLEELAVDGHVPAGCHTSGGDPNLIIDFLARSSCTLLRLSLLRCTPNFPLFQAVPSLIELTLQCDPKYITPFLPYFFPAAAADEQADDTPPLFPNLTALSVEWLGTSALASAVEMLSARFHMSHTSPGYRKLEFFGLLIDVDKQYNTTKIPHKAKSVFELLTL</sequence>
<feature type="non-terminal residue" evidence="2">
    <location>
        <position position="491"/>
    </location>
</feature>
<gene>
    <name evidence="2" type="ORF">R3P38DRAFT_2851185</name>
</gene>
<evidence type="ECO:0000313" key="2">
    <source>
        <dbReference type="EMBL" id="KAK7053603.1"/>
    </source>
</evidence>
<dbReference type="InterPro" id="IPR036047">
    <property type="entry name" value="F-box-like_dom_sf"/>
</dbReference>
<name>A0AAW0DNY5_9AGAR</name>
<protein>
    <recommendedName>
        <fullName evidence="1">F-box domain-containing protein</fullName>
    </recommendedName>
</protein>